<feature type="transmembrane region" description="Helical" evidence="8">
    <location>
        <begin position="232"/>
        <end position="256"/>
    </location>
</feature>
<evidence type="ECO:0000256" key="1">
    <source>
        <dbReference type="ARBA" id="ARBA00004141"/>
    </source>
</evidence>
<accession>A0A1S4F5H5</accession>
<evidence type="ECO:0000313" key="10">
    <source>
        <dbReference type="Proteomes" id="UP000008820"/>
    </source>
</evidence>
<dbReference type="GO" id="GO:0042246">
    <property type="term" value="P:tissue regeneration"/>
    <property type="evidence" value="ECO:0007669"/>
    <property type="project" value="InterPro"/>
</dbReference>
<dbReference type="PANTHER" id="PTHR12316:SF20">
    <property type="entry name" value="NINJURIN-A"/>
    <property type="match status" value="1"/>
</dbReference>
<evidence type="ECO:0000256" key="3">
    <source>
        <dbReference type="ARBA" id="ARBA00022692"/>
    </source>
</evidence>
<dbReference type="GO" id="GO:0007155">
    <property type="term" value="P:cell adhesion"/>
    <property type="evidence" value="ECO:0007669"/>
    <property type="project" value="UniProtKB-KW"/>
</dbReference>
<proteinExistence type="inferred from homology"/>
<reference evidence="9" key="2">
    <citation type="submission" date="2021-02" db="UniProtKB">
        <authorList>
            <consortium name="EnsemblMetazoa"/>
        </authorList>
    </citation>
    <scope>IDENTIFICATION</scope>
    <source>
        <strain evidence="9">LVP_AGWG</strain>
    </source>
</reference>
<feature type="transmembrane region" description="Helical" evidence="8">
    <location>
        <begin position="277"/>
        <end position="298"/>
    </location>
</feature>
<comment type="similarity">
    <text evidence="2">Belongs to the ninjurin family.</text>
</comment>
<evidence type="ECO:0000256" key="6">
    <source>
        <dbReference type="ARBA" id="ARBA00023136"/>
    </source>
</evidence>
<organism evidence="9 10">
    <name type="scientific">Aedes aegypti</name>
    <name type="common">Yellowfever mosquito</name>
    <name type="synonym">Culex aegypti</name>
    <dbReference type="NCBI Taxonomy" id="7159"/>
    <lineage>
        <taxon>Eukaryota</taxon>
        <taxon>Metazoa</taxon>
        <taxon>Ecdysozoa</taxon>
        <taxon>Arthropoda</taxon>
        <taxon>Hexapoda</taxon>
        <taxon>Insecta</taxon>
        <taxon>Pterygota</taxon>
        <taxon>Neoptera</taxon>
        <taxon>Endopterygota</taxon>
        <taxon>Diptera</taxon>
        <taxon>Nematocera</taxon>
        <taxon>Culicoidea</taxon>
        <taxon>Culicidae</taxon>
        <taxon>Culicinae</taxon>
        <taxon>Aedini</taxon>
        <taxon>Aedes</taxon>
        <taxon>Stegomyia</taxon>
    </lineage>
</organism>
<keyword evidence="10" id="KW-1185">Reference proteome</keyword>
<dbReference type="AlphaFoldDB" id="A0A1S4F5H5"/>
<dbReference type="Pfam" id="PF04923">
    <property type="entry name" value="Ninjurin"/>
    <property type="match status" value="1"/>
</dbReference>
<dbReference type="InterPro" id="IPR007007">
    <property type="entry name" value="Ninjurin"/>
</dbReference>
<evidence type="ECO:0000256" key="2">
    <source>
        <dbReference type="ARBA" id="ARBA00008141"/>
    </source>
</evidence>
<dbReference type="OrthoDB" id="6114058at2759"/>
<gene>
    <name evidence="9" type="primary">5578862</name>
</gene>
<dbReference type="FunCoup" id="A0A1S4F5H5">
    <property type="interactions" value="19"/>
</dbReference>
<sequence>MSNTNENDTVEIVIEETAENSISNETEPKPTAAVTPVVPEKVPKQEARKPTGGGGNARGRQLKPDSNGTRARSSSRSPSRRNRRDTTAAQNDAIPLLPVDEGRLPRQNPPTSGPEMDDDDGPTFIGPRDNRGIDDGFLPEKPTRNDRDLDVDRRRSPGRRNSNPTVPFPYAPEFGPQLPPVIQTADGARVMPDVNVYQQKKNLAQGMMDLALLSANANQLRYVLESYSRHPYFYFSLTFISTSIICQVAVGIGLIWKSRYNIKNQDDFCKADRINNMVTIGIFLITLVNVLISAFGVAEPVQAV</sequence>
<dbReference type="VEuPathDB" id="VectorBase:AAEL003708"/>
<reference evidence="9 10" key="1">
    <citation type="submission" date="2017-06" db="EMBL/GenBank/DDBJ databases">
        <title>Aedes aegypti genome working group (AGWG) sequencing and assembly.</title>
        <authorList>
            <consortium name="Aedes aegypti Genome Working Group (AGWG)"/>
            <person name="Matthews B.J."/>
        </authorList>
    </citation>
    <scope>NUCLEOTIDE SEQUENCE [LARGE SCALE GENOMIC DNA]</scope>
    <source>
        <strain evidence="9 10">LVP_AGWG</strain>
    </source>
</reference>
<evidence type="ECO:0000256" key="4">
    <source>
        <dbReference type="ARBA" id="ARBA00022889"/>
    </source>
</evidence>
<evidence type="ECO:0000256" key="5">
    <source>
        <dbReference type="ARBA" id="ARBA00022989"/>
    </source>
</evidence>
<name>A0A1S4F5H5_AEDAE</name>
<dbReference type="Proteomes" id="UP000008820">
    <property type="component" value="Chromosome 2"/>
</dbReference>
<dbReference type="EnsemblMetazoa" id="AAEL003708-RA">
    <property type="protein sequence ID" value="AAEL003708-PA"/>
    <property type="gene ID" value="AAEL003708"/>
</dbReference>
<keyword evidence="4" id="KW-0130">Cell adhesion</keyword>
<comment type="subcellular location">
    <subcellularLocation>
        <location evidence="1">Membrane</location>
        <topology evidence="1">Multi-pass membrane protein</topology>
    </subcellularLocation>
</comment>
<evidence type="ECO:0000313" key="9">
    <source>
        <dbReference type="EnsemblMetazoa" id="AAEL003708-PA"/>
    </source>
</evidence>
<dbReference type="GO" id="GO:0016020">
    <property type="term" value="C:membrane"/>
    <property type="evidence" value="ECO:0007669"/>
    <property type="project" value="UniProtKB-SubCell"/>
</dbReference>
<dbReference type="InParanoid" id="A0A1S4F5H5"/>
<feature type="compositionally biased region" description="Low complexity" evidence="7">
    <location>
        <begin position="29"/>
        <end position="40"/>
    </location>
</feature>
<keyword evidence="3 8" id="KW-0812">Transmembrane</keyword>
<feature type="compositionally biased region" description="Basic and acidic residues" evidence="7">
    <location>
        <begin position="141"/>
        <end position="155"/>
    </location>
</feature>
<dbReference type="PANTHER" id="PTHR12316">
    <property type="entry name" value="NINJURIN-RELATED"/>
    <property type="match status" value="1"/>
</dbReference>
<evidence type="ECO:0000256" key="8">
    <source>
        <dbReference type="SAM" id="Phobius"/>
    </source>
</evidence>
<protein>
    <submittedName>
        <fullName evidence="9">Uncharacterized protein</fullName>
    </submittedName>
</protein>
<keyword evidence="5 8" id="KW-1133">Transmembrane helix</keyword>
<keyword evidence="6 8" id="KW-0472">Membrane</keyword>
<evidence type="ECO:0000256" key="7">
    <source>
        <dbReference type="SAM" id="MobiDB-lite"/>
    </source>
</evidence>
<feature type="region of interest" description="Disordered" evidence="7">
    <location>
        <begin position="1"/>
        <end position="175"/>
    </location>
</feature>